<accession>A0AB39TCZ4</accession>
<proteinExistence type="predicted"/>
<protein>
    <submittedName>
        <fullName evidence="1">Uncharacterized protein</fullName>
    </submittedName>
</protein>
<evidence type="ECO:0000313" key="1">
    <source>
        <dbReference type="EMBL" id="XDQ76448.1"/>
    </source>
</evidence>
<dbReference type="RefSeq" id="WP_369149063.1">
    <property type="nucleotide sequence ID" value="NZ_CP163444.1"/>
</dbReference>
<sequence>MDPEAKKILEDTYNILEARGWCQGTMQQADGKVCLEGAFRAACGYGDTEEEYPYWASTPTGGAWETLCRTVEQECGDAAPWIWNDAPERTVEDVKLILKRAIES</sequence>
<dbReference type="EMBL" id="CP163444">
    <property type="protein sequence ID" value="XDQ76448.1"/>
    <property type="molecule type" value="Genomic_DNA"/>
</dbReference>
<name>A0AB39TCZ4_9ACTN</name>
<organism evidence="1">
    <name type="scientific">Streptomyces sp. R44</name>
    <dbReference type="NCBI Taxonomy" id="3238633"/>
    <lineage>
        <taxon>Bacteria</taxon>
        <taxon>Bacillati</taxon>
        <taxon>Actinomycetota</taxon>
        <taxon>Actinomycetes</taxon>
        <taxon>Kitasatosporales</taxon>
        <taxon>Streptomycetaceae</taxon>
        <taxon>Streptomyces</taxon>
    </lineage>
</organism>
<dbReference type="Pfam" id="PF19698">
    <property type="entry name" value="DUF6197"/>
    <property type="match status" value="1"/>
</dbReference>
<reference evidence="1" key="1">
    <citation type="submission" date="2024-07" db="EMBL/GenBank/DDBJ databases">
        <authorList>
            <person name="Yu S.T."/>
        </authorList>
    </citation>
    <scope>NUCLEOTIDE SEQUENCE</scope>
    <source>
        <strain evidence="1">R44</strain>
    </source>
</reference>
<gene>
    <name evidence="1" type="ORF">AB5J54_40685</name>
</gene>
<dbReference type="AlphaFoldDB" id="A0AB39TCZ4"/>
<dbReference type="InterPro" id="IPR045677">
    <property type="entry name" value="DUF6197"/>
</dbReference>